<sequence length="74" mass="8304">MFPGQLYKTESGRLFHAGAIAIILVGLPARGKTAISRSLFRYLRWLGVQTKVFSVGNYRRQIVGVEVTNDFFSP</sequence>
<dbReference type="GO" id="GO:0004331">
    <property type="term" value="F:fructose-2,6-bisphosphate 2-phosphatase activity"/>
    <property type="evidence" value="ECO:0007669"/>
    <property type="project" value="TreeGrafter"/>
</dbReference>
<reference evidence="4" key="1">
    <citation type="journal article" date="2020" name="Fungal Divers.">
        <title>Resolving the Mortierellaceae phylogeny through synthesis of multi-gene phylogenetics and phylogenomics.</title>
        <authorList>
            <person name="Vandepol N."/>
            <person name="Liber J."/>
            <person name="Desiro A."/>
            <person name="Na H."/>
            <person name="Kennedy M."/>
            <person name="Barry K."/>
            <person name="Grigoriev I.V."/>
            <person name="Miller A.N."/>
            <person name="O'Donnell K."/>
            <person name="Stajich J.E."/>
            <person name="Bonito G."/>
        </authorList>
    </citation>
    <scope>NUCLEOTIDE SEQUENCE</scope>
    <source>
        <strain evidence="4">MES-2147</strain>
    </source>
</reference>
<dbReference type="InterPro" id="IPR003094">
    <property type="entry name" value="6Pfruct_kin"/>
</dbReference>
<dbReference type="GO" id="GO:0005524">
    <property type="term" value="F:ATP binding"/>
    <property type="evidence" value="ECO:0007669"/>
    <property type="project" value="UniProtKB-KW"/>
</dbReference>
<evidence type="ECO:0000256" key="1">
    <source>
        <dbReference type="ARBA" id="ARBA00022741"/>
    </source>
</evidence>
<name>A0A9P6JDB5_9FUNG</name>
<keyword evidence="5" id="KW-1185">Reference proteome</keyword>
<dbReference type="PANTHER" id="PTHR10606">
    <property type="entry name" value="6-PHOSPHOFRUCTO-2-KINASE/FRUCTOSE-2,6-BISPHOSPHATASE"/>
    <property type="match status" value="1"/>
</dbReference>
<organism evidence="4 5">
    <name type="scientific">Modicella reniformis</name>
    <dbReference type="NCBI Taxonomy" id="1440133"/>
    <lineage>
        <taxon>Eukaryota</taxon>
        <taxon>Fungi</taxon>
        <taxon>Fungi incertae sedis</taxon>
        <taxon>Mucoromycota</taxon>
        <taxon>Mortierellomycotina</taxon>
        <taxon>Mortierellomycetes</taxon>
        <taxon>Mortierellales</taxon>
        <taxon>Mortierellaceae</taxon>
        <taxon>Modicella</taxon>
    </lineage>
</organism>
<dbReference type="AlphaFoldDB" id="A0A9P6JDB5"/>
<dbReference type="Pfam" id="PF01591">
    <property type="entry name" value="6PF2K"/>
    <property type="match status" value="1"/>
</dbReference>
<keyword evidence="1" id="KW-0547">Nucleotide-binding</keyword>
<dbReference type="PIRSF" id="PIRSF000709">
    <property type="entry name" value="6PFK_2-Ptase"/>
    <property type="match status" value="1"/>
</dbReference>
<dbReference type="Gene3D" id="3.40.50.300">
    <property type="entry name" value="P-loop containing nucleotide triphosphate hydrolases"/>
    <property type="match status" value="1"/>
</dbReference>
<dbReference type="OrthoDB" id="267323at2759"/>
<dbReference type="InterPro" id="IPR013079">
    <property type="entry name" value="6Phosfructo_kin"/>
</dbReference>
<dbReference type="EMBL" id="JAAAHW010005606">
    <property type="protein sequence ID" value="KAF9967538.1"/>
    <property type="molecule type" value="Genomic_DNA"/>
</dbReference>
<dbReference type="GO" id="GO:0005829">
    <property type="term" value="C:cytosol"/>
    <property type="evidence" value="ECO:0007669"/>
    <property type="project" value="TreeGrafter"/>
</dbReference>
<dbReference type="InterPro" id="IPR027417">
    <property type="entry name" value="P-loop_NTPase"/>
</dbReference>
<dbReference type="PANTHER" id="PTHR10606:SF39">
    <property type="entry name" value="6-PHOSPHOFRUCTO-2-KINASE_FRUCTOSE-2,6-BISPHOSPHATASE YLR345W-RELATED"/>
    <property type="match status" value="1"/>
</dbReference>
<dbReference type="SUPFAM" id="SSF52540">
    <property type="entry name" value="P-loop containing nucleoside triphosphate hydrolases"/>
    <property type="match status" value="1"/>
</dbReference>
<evidence type="ECO:0000259" key="3">
    <source>
        <dbReference type="Pfam" id="PF01591"/>
    </source>
</evidence>
<accession>A0A9P6JDB5</accession>
<evidence type="ECO:0000313" key="4">
    <source>
        <dbReference type="EMBL" id="KAF9967538.1"/>
    </source>
</evidence>
<dbReference type="GO" id="GO:0006000">
    <property type="term" value="P:fructose metabolic process"/>
    <property type="evidence" value="ECO:0007669"/>
    <property type="project" value="InterPro"/>
</dbReference>
<protein>
    <recommendedName>
        <fullName evidence="3">6-phosphofructo-2-kinase domain-containing protein</fullName>
    </recommendedName>
</protein>
<dbReference type="Proteomes" id="UP000749646">
    <property type="component" value="Unassembled WGS sequence"/>
</dbReference>
<gene>
    <name evidence="4" type="ORF">BGZ65_013022</name>
</gene>
<proteinExistence type="predicted"/>
<dbReference type="GO" id="GO:0003873">
    <property type="term" value="F:6-phosphofructo-2-kinase activity"/>
    <property type="evidence" value="ECO:0007669"/>
    <property type="project" value="InterPro"/>
</dbReference>
<evidence type="ECO:0000256" key="2">
    <source>
        <dbReference type="ARBA" id="ARBA00022840"/>
    </source>
</evidence>
<dbReference type="GO" id="GO:0006003">
    <property type="term" value="P:fructose 2,6-bisphosphate metabolic process"/>
    <property type="evidence" value="ECO:0007669"/>
    <property type="project" value="InterPro"/>
</dbReference>
<comment type="caution">
    <text evidence="4">The sequence shown here is derived from an EMBL/GenBank/DDBJ whole genome shotgun (WGS) entry which is preliminary data.</text>
</comment>
<feature type="domain" description="6-phosphofructo-2-kinase" evidence="3">
    <location>
        <begin position="9"/>
        <end position="73"/>
    </location>
</feature>
<keyword evidence="2" id="KW-0067">ATP-binding</keyword>
<feature type="non-terminal residue" evidence="4">
    <location>
        <position position="1"/>
    </location>
</feature>
<evidence type="ECO:0000313" key="5">
    <source>
        <dbReference type="Proteomes" id="UP000749646"/>
    </source>
</evidence>